<dbReference type="PANTHER" id="PTHR37984:SF5">
    <property type="entry name" value="PROTEIN NYNRIN-LIKE"/>
    <property type="match status" value="1"/>
</dbReference>
<organism evidence="2">
    <name type="scientific">Bactrocera dorsalis</name>
    <name type="common">Oriental fruit fly</name>
    <name type="synonym">Dacus dorsalis</name>
    <dbReference type="NCBI Taxonomy" id="27457"/>
    <lineage>
        <taxon>Eukaryota</taxon>
        <taxon>Metazoa</taxon>
        <taxon>Ecdysozoa</taxon>
        <taxon>Arthropoda</taxon>
        <taxon>Hexapoda</taxon>
        <taxon>Insecta</taxon>
        <taxon>Pterygota</taxon>
        <taxon>Neoptera</taxon>
        <taxon>Endopterygota</taxon>
        <taxon>Diptera</taxon>
        <taxon>Brachycera</taxon>
        <taxon>Muscomorpha</taxon>
        <taxon>Tephritoidea</taxon>
        <taxon>Tephritidae</taxon>
        <taxon>Bactrocera</taxon>
        <taxon>Bactrocera</taxon>
    </lineage>
</organism>
<dbReference type="InterPro" id="IPR001584">
    <property type="entry name" value="Integrase_cat-core"/>
</dbReference>
<dbReference type="Gene3D" id="3.30.420.10">
    <property type="entry name" value="Ribonuclease H-like superfamily/Ribonuclease H"/>
    <property type="match status" value="1"/>
</dbReference>
<dbReference type="AlphaFoldDB" id="A0A034WT08"/>
<dbReference type="InterPro" id="IPR012337">
    <property type="entry name" value="RNaseH-like_sf"/>
</dbReference>
<dbReference type="GO" id="GO:0015074">
    <property type="term" value="P:DNA integration"/>
    <property type="evidence" value="ECO:0007669"/>
    <property type="project" value="InterPro"/>
</dbReference>
<dbReference type="InterPro" id="IPR036397">
    <property type="entry name" value="RNaseH_sf"/>
</dbReference>
<evidence type="ECO:0000313" key="2">
    <source>
        <dbReference type="EMBL" id="JAC57769.1"/>
    </source>
</evidence>
<accession>A0A034WT08</accession>
<feature type="non-terminal residue" evidence="2">
    <location>
        <position position="203"/>
    </location>
</feature>
<name>A0A034WT08_BACDO</name>
<dbReference type="OrthoDB" id="427924at2759"/>
<dbReference type="PROSITE" id="PS50994">
    <property type="entry name" value="INTEGRASE"/>
    <property type="match status" value="1"/>
</dbReference>
<feature type="non-terminal residue" evidence="2">
    <location>
        <position position="1"/>
    </location>
</feature>
<dbReference type="InterPro" id="IPR050951">
    <property type="entry name" value="Retrovirus_Pol_polyprotein"/>
</dbReference>
<dbReference type="SUPFAM" id="SSF53098">
    <property type="entry name" value="Ribonuclease H-like"/>
    <property type="match status" value="1"/>
</dbReference>
<dbReference type="PANTHER" id="PTHR37984">
    <property type="entry name" value="PROTEIN CBG26694"/>
    <property type="match status" value="1"/>
</dbReference>
<sequence>LIPIGEAPIPNKEGEQLHIDIFFAQKLKFLTCIDSYSKFLIVKYIEDKSNLEEKVLELLQTFPNVKSIFIDNEPGLSTIQFKSLMERINVQIYYCTPRHSTSNGQIERVHSTLIEISRCLKQEHSLISNFESIMRAVQQYNKTIHSVTGKQPCNILFNKEPHDNMKNVLQNAQEKMLEHHNKKRLQKSYKKGDIIYEKIYGER</sequence>
<dbReference type="GO" id="GO:0003676">
    <property type="term" value="F:nucleic acid binding"/>
    <property type="evidence" value="ECO:0007669"/>
    <property type="project" value="InterPro"/>
</dbReference>
<evidence type="ECO:0000259" key="1">
    <source>
        <dbReference type="PROSITE" id="PS50994"/>
    </source>
</evidence>
<protein>
    <submittedName>
        <fullName evidence="2">Retrovirus-related Pol polyprotein from transposon gypsy</fullName>
    </submittedName>
</protein>
<reference evidence="2" key="1">
    <citation type="journal article" date="2014" name="BMC Genomics">
        <title>Characterizing the developmental transcriptome of the oriental fruit fly, Bactrocera dorsalis (Diptera: Tephritidae) through comparative genomic analysis with Drosophila melanogaster utilizing modENCODE datasets.</title>
        <authorList>
            <person name="Geib S.M."/>
            <person name="Calla B."/>
            <person name="Hall B."/>
            <person name="Hou S."/>
            <person name="Manoukis N.C."/>
        </authorList>
    </citation>
    <scope>NUCLEOTIDE SEQUENCE</scope>
    <source>
        <strain evidence="2">Punador</strain>
    </source>
</reference>
<gene>
    <name evidence="2" type="primary">POLY</name>
</gene>
<proteinExistence type="predicted"/>
<dbReference type="EMBL" id="GAKP01001183">
    <property type="protein sequence ID" value="JAC57769.1"/>
    <property type="molecule type" value="Transcribed_RNA"/>
</dbReference>
<feature type="domain" description="Integrase catalytic" evidence="1">
    <location>
        <begin position="4"/>
        <end position="160"/>
    </location>
</feature>